<dbReference type="AlphaFoldDB" id="A0A0D8BUZ0"/>
<proteinExistence type="predicted"/>
<reference evidence="2 3" key="1">
    <citation type="submission" date="2015-01" db="EMBL/GenBank/DDBJ databases">
        <authorList>
            <person name="Filippidou S."/>
            <person name="Jeanneret N."/>
            <person name="Russel-Delif L."/>
            <person name="Junier T."/>
            <person name="Wunderlin T."/>
            <person name="Molina V."/>
            <person name="Johnson S.L."/>
            <person name="Davenport K.W."/>
            <person name="Chain P.S."/>
            <person name="Dorador C."/>
            <person name="Junier P."/>
        </authorList>
    </citation>
    <scope>NUCLEOTIDE SEQUENCE [LARGE SCALE GENOMIC DNA]</scope>
    <source>
        <strain evidence="2 3">Et7/4</strain>
    </source>
</reference>
<feature type="transmembrane region" description="Helical" evidence="1">
    <location>
        <begin position="94"/>
        <end position="112"/>
    </location>
</feature>
<keyword evidence="1" id="KW-0472">Membrane</keyword>
<accession>A0A0D8BUZ0</accession>
<feature type="transmembrane region" description="Helical" evidence="1">
    <location>
        <begin position="64"/>
        <end position="82"/>
    </location>
</feature>
<dbReference type="EMBL" id="JYBP01000003">
    <property type="protein sequence ID" value="KJE28023.1"/>
    <property type="molecule type" value="Genomic_DNA"/>
</dbReference>
<evidence type="ECO:0000313" key="2">
    <source>
        <dbReference type="EMBL" id="KJE28023.1"/>
    </source>
</evidence>
<dbReference type="PATRIC" id="fig|1462.6.peg.2870"/>
<keyword evidence="1" id="KW-1133">Transmembrane helix</keyword>
<dbReference type="Proteomes" id="UP000032522">
    <property type="component" value="Unassembled WGS sequence"/>
</dbReference>
<sequence>MKAIEALLWSIALPGFGQLLNKKYIKGILFIALEFVINTQSHFNEAIRLSFLGRTDEAARIVDIGWLMFYPCLYFFAMWDAFKDAGGGRTPYSFLPFVVSAYSVTVGLMYSSHVTIGGVFFGPIWLPILSVIPGLSIGWLLQFLLLKWKYPSAW</sequence>
<keyword evidence="1" id="KW-0812">Transmembrane</keyword>
<evidence type="ECO:0000313" key="3">
    <source>
        <dbReference type="Proteomes" id="UP000032522"/>
    </source>
</evidence>
<feature type="transmembrane region" description="Helical" evidence="1">
    <location>
        <begin position="124"/>
        <end position="146"/>
    </location>
</feature>
<dbReference type="RefSeq" id="WP_044732232.1">
    <property type="nucleotide sequence ID" value="NZ_JYBP01000003.1"/>
</dbReference>
<comment type="caution">
    <text evidence="2">The sequence shown here is derived from an EMBL/GenBank/DDBJ whole genome shotgun (WGS) entry which is preliminary data.</text>
</comment>
<name>A0A0D8BUZ0_GEOKU</name>
<organism evidence="2 3">
    <name type="scientific">Geobacillus kaustophilus</name>
    <dbReference type="NCBI Taxonomy" id="1462"/>
    <lineage>
        <taxon>Bacteria</taxon>
        <taxon>Bacillati</taxon>
        <taxon>Bacillota</taxon>
        <taxon>Bacilli</taxon>
        <taxon>Bacillales</taxon>
        <taxon>Anoxybacillaceae</taxon>
        <taxon>Geobacillus</taxon>
        <taxon>Geobacillus thermoleovorans group</taxon>
    </lineage>
</organism>
<evidence type="ECO:0000256" key="1">
    <source>
        <dbReference type="SAM" id="Phobius"/>
    </source>
</evidence>
<dbReference type="OrthoDB" id="1681794at2"/>
<gene>
    <name evidence="2" type="ORF">LG52_2570</name>
</gene>
<protein>
    <submittedName>
        <fullName evidence="2">Uncharacterized protein</fullName>
    </submittedName>
</protein>